<evidence type="ECO:0000256" key="2">
    <source>
        <dbReference type="ARBA" id="ARBA00022980"/>
    </source>
</evidence>
<protein>
    <recommendedName>
        <fullName evidence="6">60S acidic ribosomal protein P1</fullName>
    </recommendedName>
</protein>
<reference evidence="5" key="1">
    <citation type="submission" date="2021-01" db="EMBL/GenBank/DDBJ databases">
        <authorList>
            <person name="Corre E."/>
            <person name="Pelletier E."/>
            <person name="Niang G."/>
            <person name="Scheremetjew M."/>
            <person name="Finn R."/>
            <person name="Kale V."/>
            <person name="Holt S."/>
            <person name="Cochrane G."/>
            <person name="Meng A."/>
            <person name="Brown T."/>
            <person name="Cohen L."/>
        </authorList>
    </citation>
    <scope>NUCLEOTIDE SEQUENCE</scope>
    <source>
        <strain evidence="5">CCMP125</strain>
    </source>
</reference>
<comment type="similarity">
    <text evidence="1">Belongs to the eukaryotic ribosomal protein P1/P2 family.</text>
</comment>
<dbReference type="AlphaFoldDB" id="A0A7S2YT19"/>
<accession>A0A7S2YT19</accession>
<evidence type="ECO:0008006" key="6">
    <source>
        <dbReference type="Google" id="ProtNLM"/>
    </source>
</evidence>
<name>A0A7S2YT19_9STRA</name>
<dbReference type="GO" id="GO:1990904">
    <property type="term" value="C:ribonucleoprotein complex"/>
    <property type="evidence" value="ECO:0007669"/>
    <property type="project" value="UniProtKB-KW"/>
</dbReference>
<dbReference type="Pfam" id="PF00428">
    <property type="entry name" value="Ribosomal_60s"/>
    <property type="match status" value="1"/>
</dbReference>
<proteinExistence type="inferred from homology"/>
<evidence type="ECO:0000256" key="4">
    <source>
        <dbReference type="SAM" id="MobiDB-lite"/>
    </source>
</evidence>
<evidence type="ECO:0000313" key="5">
    <source>
        <dbReference type="EMBL" id="CAD9994440.1"/>
    </source>
</evidence>
<evidence type="ECO:0000256" key="1">
    <source>
        <dbReference type="ARBA" id="ARBA00005436"/>
    </source>
</evidence>
<dbReference type="EMBL" id="HBHT01040004">
    <property type="protein sequence ID" value="CAD9994440.1"/>
    <property type="molecule type" value="Transcribed_RNA"/>
</dbReference>
<keyword evidence="3" id="KW-0687">Ribonucleoprotein</keyword>
<evidence type="ECO:0000256" key="3">
    <source>
        <dbReference type="ARBA" id="ARBA00023274"/>
    </source>
</evidence>
<sequence>MDSLSKEQKDEFATVFAMLALYDGGAAITSDQINALLQATGNTEVEGFYPVIMANYAGDPDKLAELIALPGAGGGGGGGGGGAGGDASGEEEKEEEKEEEIEEEPVGGGMGDMFGGDDGGGGDY</sequence>
<feature type="compositionally biased region" description="Gly residues" evidence="4">
    <location>
        <begin position="106"/>
        <end position="124"/>
    </location>
</feature>
<dbReference type="GO" id="GO:0005840">
    <property type="term" value="C:ribosome"/>
    <property type="evidence" value="ECO:0007669"/>
    <property type="project" value="UniProtKB-KW"/>
</dbReference>
<keyword evidence="2" id="KW-0689">Ribosomal protein</keyword>
<dbReference type="InterPro" id="IPR038716">
    <property type="entry name" value="P1/P2_N_sf"/>
</dbReference>
<dbReference type="Gene3D" id="1.10.10.1410">
    <property type="match status" value="1"/>
</dbReference>
<gene>
    <name evidence="5" type="ORF">APAL1065_LOCUS26872</name>
</gene>
<feature type="compositionally biased region" description="Acidic residues" evidence="4">
    <location>
        <begin position="88"/>
        <end position="105"/>
    </location>
</feature>
<feature type="compositionally biased region" description="Gly residues" evidence="4">
    <location>
        <begin position="71"/>
        <end position="87"/>
    </location>
</feature>
<feature type="region of interest" description="Disordered" evidence="4">
    <location>
        <begin position="69"/>
        <end position="124"/>
    </location>
</feature>
<organism evidence="5">
    <name type="scientific">Entomoneis paludosa</name>
    <dbReference type="NCBI Taxonomy" id="265537"/>
    <lineage>
        <taxon>Eukaryota</taxon>
        <taxon>Sar</taxon>
        <taxon>Stramenopiles</taxon>
        <taxon>Ochrophyta</taxon>
        <taxon>Bacillariophyta</taxon>
        <taxon>Bacillariophyceae</taxon>
        <taxon>Bacillariophycidae</taxon>
        <taxon>Entomoneidaceae</taxon>
        <taxon>Entomoneis</taxon>
    </lineage>
</organism>